<sequence>MKSHATHARLKKNSLRLIEDLSLDLSGLTVYTEAASGSYLASPVLAALAGGQVVAQARDSRYGMASDVIADTRALADFCGVGDRITYTASRDHAALGQADIVTNSGFVRPIDRDLIGALKPTAVIPLMWETWEFRSSDFDLDFCKAQDILTLGTNEHHPDCNMMPVCGHLALKLIYELGYEGFGTRVLVLGNSPSPGKVIAEQLRALEMDVVWFSSTNESDYRYEDLQAYFDKEGKQVDVILLAEHMHGHKLLGEGGYLDLGAVAQLNPELAIGVIAGNVDGAELAASGLHYYPTLIQPFGFMTYQPYALGEYPVLLLYAGGLKVGEAMARARLSGMPVESACQVALDNSPAMDFIGGDAWLKV</sequence>
<evidence type="ECO:0000313" key="1">
    <source>
        <dbReference type="EMBL" id="AZL72918.1"/>
    </source>
</evidence>
<protein>
    <submittedName>
        <fullName evidence="1">Uncharacterized protein</fullName>
    </submittedName>
</protein>
<dbReference type="RefSeq" id="WP_125463121.1">
    <property type="nucleotide sequence ID" value="NZ_CP034337.1"/>
</dbReference>
<proteinExistence type="predicted"/>
<reference evidence="1 2" key="1">
    <citation type="submission" date="2018-12" db="EMBL/GenBank/DDBJ databases">
        <authorList>
            <person name="Li S."/>
            <person name="Yang R."/>
            <person name="Chen G."/>
            <person name="Zou L."/>
            <person name="Zhang C."/>
            <person name="Chen Y."/>
            <person name="Liu Z."/>
            <person name="Li Y."/>
            <person name="Yan Y."/>
            <person name="Huang M."/>
            <person name="Chen T."/>
        </authorList>
    </citation>
    <scope>NUCLEOTIDE SEQUENCE [LARGE SCALE GENOMIC DNA]</scope>
    <source>
        <strain evidence="1 2">2014</strain>
    </source>
</reference>
<dbReference type="Proteomes" id="UP000272622">
    <property type="component" value="Chromosome"/>
</dbReference>
<gene>
    <name evidence="1" type="ORF">EI693_07330</name>
</gene>
<evidence type="ECO:0000313" key="2">
    <source>
        <dbReference type="Proteomes" id="UP000272622"/>
    </source>
</evidence>
<organism evidence="1 2">
    <name type="scientific">Pseudomonas oryziphila</name>
    <dbReference type="NCBI Taxonomy" id="2894079"/>
    <lineage>
        <taxon>Bacteria</taxon>
        <taxon>Pseudomonadati</taxon>
        <taxon>Pseudomonadota</taxon>
        <taxon>Gammaproteobacteria</taxon>
        <taxon>Pseudomonadales</taxon>
        <taxon>Pseudomonadaceae</taxon>
        <taxon>Pseudomonas</taxon>
    </lineage>
</organism>
<keyword evidence="2" id="KW-1185">Reference proteome</keyword>
<dbReference type="EMBL" id="CP034337">
    <property type="protein sequence ID" value="AZL72918.1"/>
    <property type="molecule type" value="Genomic_DNA"/>
</dbReference>
<accession>A0ABM7CNF8</accession>
<name>A0ABM7CNF8_9PSED</name>